<comment type="pathway">
    <text evidence="8">Carbohydrate biosynthesis; gluconeogenesis.</text>
</comment>
<comment type="subcellular location">
    <subcellularLocation>
        <location evidence="8">Cytoplasm</location>
    </subcellularLocation>
</comment>
<dbReference type="InterPro" id="IPR035482">
    <property type="entry name" value="SIS_PGI_2"/>
</dbReference>
<evidence type="ECO:0000313" key="10">
    <source>
        <dbReference type="EMBL" id="MCK7595439.1"/>
    </source>
</evidence>
<keyword evidence="4 8" id="KW-0963">Cytoplasm</keyword>
<dbReference type="PANTHER" id="PTHR11469">
    <property type="entry name" value="GLUCOSE-6-PHOSPHATE ISOMERASE"/>
    <property type="match status" value="1"/>
</dbReference>
<dbReference type="CDD" id="cd05016">
    <property type="entry name" value="SIS_PGI_2"/>
    <property type="match status" value="1"/>
</dbReference>
<accession>A0ABT0GMI9</accession>
<dbReference type="EMBL" id="JALNMH010000018">
    <property type="protein sequence ID" value="MCK7595439.1"/>
    <property type="molecule type" value="Genomic_DNA"/>
</dbReference>
<sequence>MQTQDWLNTLAPEAARLIDTPLPRLLAADPERAQRDALRCGPLFASFARQRLDGAAWDTLFRLAGARGLLGQLRRQLDGEPVNTSESRPALHTALRSALGKGTNAEAAHAEARKTLGRSIAMADALAGQGITDILNIGIGGSDLGPRLVYDALGAQRRMNVHFLSSPDGHTLQDLLPRLDPARTAVLLVSKSFGTEETLLNGEVVREWLGGRGSLVAATANVDKARAFGVDADNILPLWDWVGGRYSLWSAVGFALVAALGGDRFAELLAGAAEMDAHVASAAERDNLALRHALVAIWNRNALGYASQAVLPYDQRLRLLPNYLQQLVMESLGKSVLADGSASVACSTVPVLWGGSGTDCQHSFFQALHQGTDTVPAEFVGVARPDHGYEAMHRMLMANLLAQSEALANGVDHVDPHRQYRGSRPSTVILLDALTPRSLGALIALHEHSVFLQSAMWGINAFDQWGVELGKQTARTLAPAVANPEARVSDPVSAALIQEFHRVARG</sequence>
<comment type="pathway">
    <text evidence="1 8 9">Carbohydrate degradation; glycolysis; D-glyceraldehyde 3-phosphate and glycerone phosphate from D-glucose: step 2/4.</text>
</comment>
<dbReference type="PRINTS" id="PR00662">
    <property type="entry name" value="G6PISOMERASE"/>
</dbReference>
<keyword evidence="11" id="KW-1185">Reference proteome</keyword>
<dbReference type="PROSITE" id="PS00765">
    <property type="entry name" value="P_GLUCOSE_ISOMERASE_1"/>
    <property type="match status" value="1"/>
</dbReference>
<dbReference type="EC" id="5.3.1.9" evidence="8"/>
<evidence type="ECO:0000256" key="4">
    <source>
        <dbReference type="ARBA" id="ARBA00022490"/>
    </source>
</evidence>
<keyword evidence="6 8" id="KW-0413">Isomerase</keyword>
<feature type="active site" description="Proton donor" evidence="8">
    <location>
        <position position="330"/>
    </location>
</feature>
<organism evidence="10 11">
    <name type="scientific">Pseudomarimonas salicorniae</name>
    <dbReference type="NCBI Taxonomy" id="2933270"/>
    <lineage>
        <taxon>Bacteria</taxon>
        <taxon>Pseudomonadati</taxon>
        <taxon>Pseudomonadota</taxon>
        <taxon>Gammaproteobacteria</taxon>
        <taxon>Lysobacterales</taxon>
        <taxon>Lysobacteraceae</taxon>
        <taxon>Pseudomarimonas</taxon>
    </lineage>
</organism>
<evidence type="ECO:0000256" key="1">
    <source>
        <dbReference type="ARBA" id="ARBA00004926"/>
    </source>
</evidence>
<dbReference type="SUPFAM" id="SSF53697">
    <property type="entry name" value="SIS domain"/>
    <property type="match status" value="1"/>
</dbReference>
<dbReference type="PANTHER" id="PTHR11469:SF1">
    <property type="entry name" value="GLUCOSE-6-PHOSPHATE ISOMERASE"/>
    <property type="match status" value="1"/>
</dbReference>
<evidence type="ECO:0000256" key="7">
    <source>
        <dbReference type="ARBA" id="ARBA00029321"/>
    </source>
</evidence>
<reference evidence="10" key="1">
    <citation type="submission" date="2022-04" db="EMBL/GenBank/DDBJ databases">
        <title>Lysobacter sp. CAU 1642 isolated from sea sand.</title>
        <authorList>
            <person name="Kim W."/>
        </authorList>
    </citation>
    <scope>NUCLEOTIDE SEQUENCE</scope>
    <source>
        <strain evidence="10">CAU 1642</strain>
    </source>
</reference>
<comment type="catalytic activity">
    <reaction evidence="7 8 9">
        <text>alpha-D-glucose 6-phosphate = beta-D-fructose 6-phosphate</text>
        <dbReference type="Rhea" id="RHEA:11816"/>
        <dbReference type="ChEBI" id="CHEBI:57634"/>
        <dbReference type="ChEBI" id="CHEBI:58225"/>
        <dbReference type="EC" id="5.3.1.9"/>
    </reaction>
</comment>
<dbReference type="Proteomes" id="UP001431449">
    <property type="component" value="Unassembled WGS sequence"/>
</dbReference>
<comment type="similarity">
    <text evidence="2 8 9">Belongs to the GPI family.</text>
</comment>
<dbReference type="InterPro" id="IPR018189">
    <property type="entry name" value="Phosphoglucose_isomerase_CS"/>
</dbReference>
<protein>
    <recommendedName>
        <fullName evidence="8">Glucose-6-phosphate isomerase</fullName>
        <shortName evidence="8">GPI</shortName>
        <ecNumber evidence="8">5.3.1.9</ecNumber>
    </recommendedName>
    <alternativeName>
        <fullName evidence="8">Phosphoglucose isomerase</fullName>
        <shortName evidence="8">PGI</shortName>
    </alternativeName>
    <alternativeName>
        <fullName evidence="8">Phosphohexose isomerase</fullName>
        <shortName evidence="8">PHI</shortName>
    </alternativeName>
</protein>
<evidence type="ECO:0000256" key="6">
    <source>
        <dbReference type="ARBA" id="ARBA00023235"/>
    </source>
</evidence>
<feature type="active site" evidence="8">
    <location>
        <position position="362"/>
    </location>
</feature>
<evidence type="ECO:0000256" key="5">
    <source>
        <dbReference type="ARBA" id="ARBA00023152"/>
    </source>
</evidence>
<evidence type="ECO:0000256" key="2">
    <source>
        <dbReference type="ARBA" id="ARBA00006604"/>
    </source>
</evidence>
<feature type="active site" evidence="8">
    <location>
        <position position="471"/>
    </location>
</feature>
<dbReference type="Pfam" id="PF00342">
    <property type="entry name" value="PGI"/>
    <property type="match status" value="1"/>
</dbReference>
<gene>
    <name evidence="8 10" type="primary">pgi</name>
    <name evidence="10" type="ORF">M0G41_17405</name>
</gene>
<dbReference type="InterPro" id="IPR046348">
    <property type="entry name" value="SIS_dom_sf"/>
</dbReference>
<dbReference type="PROSITE" id="PS51463">
    <property type="entry name" value="P_GLUCOSE_ISOMERASE_3"/>
    <property type="match status" value="1"/>
</dbReference>
<evidence type="ECO:0000313" key="11">
    <source>
        <dbReference type="Proteomes" id="UP001431449"/>
    </source>
</evidence>
<evidence type="ECO:0000256" key="3">
    <source>
        <dbReference type="ARBA" id="ARBA00022432"/>
    </source>
</evidence>
<evidence type="ECO:0000256" key="8">
    <source>
        <dbReference type="HAMAP-Rule" id="MF_00473"/>
    </source>
</evidence>
<dbReference type="HAMAP" id="MF_00473">
    <property type="entry name" value="G6P_isomerase"/>
    <property type="match status" value="1"/>
</dbReference>
<dbReference type="Gene3D" id="1.10.1390.10">
    <property type="match status" value="1"/>
</dbReference>
<comment type="caution">
    <text evidence="10">The sequence shown here is derived from an EMBL/GenBank/DDBJ whole genome shotgun (WGS) entry which is preliminary data.</text>
</comment>
<dbReference type="PROSITE" id="PS00174">
    <property type="entry name" value="P_GLUCOSE_ISOMERASE_2"/>
    <property type="match status" value="1"/>
</dbReference>
<keyword evidence="3 8" id="KW-0312">Gluconeogenesis</keyword>
<comment type="function">
    <text evidence="8">Catalyzes the reversible isomerization of glucose-6-phosphate to fructose-6-phosphate.</text>
</comment>
<dbReference type="Gene3D" id="3.40.50.10490">
    <property type="entry name" value="Glucose-6-phosphate isomerase like protein, domain 1"/>
    <property type="match status" value="2"/>
</dbReference>
<dbReference type="NCBIfam" id="NF001211">
    <property type="entry name" value="PRK00179.1"/>
    <property type="match status" value="1"/>
</dbReference>
<dbReference type="InterPro" id="IPR023096">
    <property type="entry name" value="G6P_Isomerase_C"/>
</dbReference>
<dbReference type="InterPro" id="IPR035476">
    <property type="entry name" value="SIS_PGI_1"/>
</dbReference>
<dbReference type="InterPro" id="IPR001672">
    <property type="entry name" value="G6P_Isomerase"/>
</dbReference>
<dbReference type="RefSeq" id="WP_248211388.1">
    <property type="nucleotide sequence ID" value="NZ_JALNMH010000018.1"/>
</dbReference>
<dbReference type="CDD" id="cd05015">
    <property type="entry name" value="SIS_PGI_1"/>
    <property type="match status" value="1"/>
</dbReference>
<dbReference type="GO" id="GO:0004347">
    <property type="term" value="F:glucose-6-phosphate isomerase activity"/>
    <property type="evidence" value="ECO:0007669"/>
    <property type="project" value="UniProtKB-EC"/>
</dbReference>
<name>A0ABT0GMI9_9GAMM</name>
<keyword evidence="5 8" id="KW-0324">Glycolysis</keyword>
<proteinExistence type="inferred from homology"/>
<evidence type="ECO:0000256" key="9">
    <source>
        <dbReference type="RuleBase" id="RU000612"/>
    </source>
</evidence>